<proteinExistence type="predicted"/>
<dbReference type="EMBL" id="CP036264">
    <property type="protein sequence ID" value="QEF99688.1"/>
    <property type="molecule type" value="Genomic_DNA"/>
</dbReference>
<dbReference type="Proteomes" id="UP000321353">
    <property type="component" value="Chromosome"/>
</dbReference>
<evidence type="ECO:0000313" key="3">
    <source>
        <dbReference type="Proteomes" id="UP000321353"/>
    </source>
</evidence>
<gene>
    <name evidence="2" type="ORF">Mal15_37540</name>
</gene>
<sequence length="243" mass="24549">MIEIARHDLASAHRHGSPPPPIQQPKRWQDPSKSNSWRITMRRVIVPALLAVALVASTSSNASAFGLLDKLCKSSCDSCCAEPACGCEVACEPACGCEVAAPCGCAAEPMCGCEVVDPCGCDSGCAPRGGLLAKLFGKHRGCGCDAGCCDIEPACGCEVAAPCGCAAEPACGCEVAAPTCGCEVPACDSCCAPKKSHFGLLKKLFSKKSCCGCDSGCAAEPTCGCEIIEPACGCEVAAPCGCN</sequence>
<feature type="region of interest" description="Disordered" evidence="1">
    <location>
        <begin position="10"/>
        <end position="33"/>
    </location>
</feature>
<protein>
    <recommendedName>
        <fullName evidence="4">Keratin-like protein</fullName>
    </recommendedName>
</protein>
<organism evidence="2 3">
    <name type="scientific">Stieleria maiorica</name>
    <dbReference type="NCBI Taxonomy" id="2795974"/>
    <lineage>
        <taxon>Bacteria</taxon>
        <taxon>Pseudomonadati</taxon>
        <taxon>Planctomycetota</taxon>
        <taxon>Planctomycetia</taxon>
        <taxon>Pirellulales</taxon>
        <taxon>Pirellulaceae</taxon>
        <taxon>Stieleria</taxon>
    </lineage>
</organism>
<evidence type="ECO:0000256" key="1">
    <source>
        <dbReference type="SAM" id="MobiDB-lite"/>
    </source>
</evidence>
<name>A0A5B9MF10_9BACT</name>
<dbReference type="KEGG" id="smam:Mal15_37540"/>
<dbReference type="AlphaFoldDB" id="A0A5B9MF10"/>
<accession>A0A5B9MF10</accession>
<evidence type="ECO:0000313" key="2">
    <source>
        <dbReference type="EMBL" id="QEF99688.1"/>
    </source>
</evidence>
<keyword evidence="3" id="KW-1185">Reference proteome</keyword>
<evidence type="ECO:0008006" key="4">
    <source>
        <dbReference type="Google" id="ProtNLM"/>
    </source>
</evidence>
<reference evidence="2 3" key="1">
    <citation type="submission" date="2019-02" db="EMBL/GenBank/DDBJ databases">
        <title>Planctomycetal bacteria perform biofilm scaping via a novel small molecule.</title>
        <authorList>
            <person name="Jeske O."/>
            <person name="Boedeker C."/>
            <person name="Wiegand S."/>
            <person name="Breitling P."/>
            <person name="Kallscheuer N."/>
            <person name="Jogler M."/>
            <person name="Rohde M."/>
            <person name="Petersen J."/>
            <person name="Medema M.H."/>
            <person name="Surup F."/>
            <person name="Jogler C."/>
        </authorList>
    </citation>
    <scope>NUCLEOTIDE SEQUENCE [LARGE SCALE GENOMIC DNA]</scope>
    <source>
        <strain evidence="2 3">Mal15</strain>
    </source>
</reference>